<evidence type="ECO:0000313" key="2">
    <source>
        <dbReference type="Proteomes" id="UP000650524"/>
    </source>
</evidence>
<evidence type="ECO:0000313" key="1">
    <source>
        <dbReference type="EMBL" id="MBC8178672.1"/>
    </source>
</evidence>
<dbReference type="Proteomes" id="UP000650524">
    <property type="component" value="Unassembled WGS sequence"/>
</dbReference>
<gene>
    <name evidence="1" type="ORF">H8E19_14810</name>
</gene>
<protein>
    <submittedName>
        <fullName evidence="1">Uncharacterized protein</fullName>
    </submittedName>
</protein>
<comment type="caution">
    <text evidence="1">The sequence shown here is derived from an EMBL/GenBank/DDBJ whole genome shotgun (WGS) entry which is preliminary data.</text>
</comment>
<reference evidence="1 2" key="1">
    <citation type="submission" date="2020-08" db="EMBL/GenBank/DDBJ databases">
        <title>Bridging the membrane lipid divide: bacteria of the FCB group superphylum have the potential to synthesize archaeal ether lipids.</title>
        <authorList>
            <person name="Villanueva L."/>
            <person name="Von Meijenfeldt F.A.B."/>
            <person name="Westbye A.B."/>
            <person name="Yadav S."/>
            <person name="Hopmans E.C."/>
            <person name="Dutilh B.E."/>
            <person name="Sinninghe Damste J.S."/>
        </authorList>
    </citation>
    <scope>NUCLEOTIDE SEQUENCE [LARGE SCALE GENOMIC DNA]</scope>
    <source>
        <strain evidence="1">NIOZ-UU27</strain>
    </source>
</reference>
<dbReference type="PROSITE" id="PS51257">
    <property type="entry name" value="PROKAR_LIPOPROTEIN"/>
    <property type="match status" value="1"/>
</dbReference>
<name>A0A8J6T5I5_9DELT</name>
<dbReference type="AlphaFoldDB" id="A0A8J6T5I5"/>
<organism evidence="1 2">
    <name type="scientific">Candidatus Desulfacyla euxinica</name>
    <dbReference type="NCBI Taxonomy" id="2841693"/>
    <lineage>
        <taxon>Bacteria</taxon>
        <taxon>Deltaproteobacteria</taxon>
        <taxon>Candidatus Desulfacyla</taxon>
    </lineage>
</organism>
<sequence>MANQEKNNERVPYEAPRLFDLGGGIAYAAAACTNGNKADSGCWNGNKDTGGGGDAEYGNCGNGNKALSGSCDNGNWAGHGCANGTKF</sequence>
<proteinExistence type="predicted"/>
<dbReference type="EMBL" id="JACNJD010000301">
    <property type="protein sequence ID" value="MBC8178672.1"/>
    <property type="molecule type" value="Genomic_DNA"/>
</dbReference>
<accession>A0A8J6T5I5</accession>